<reference evidence="1 2" key="1">
    <citation type="journal article" date="2020" name="Nature">
        <title>Six reference-quality genomes reveal evolution of bat adaptations.</title>
        <authorList>
            <person name="Jebb D."/>
            <person name="Huang Z."/>
            <person name="Pippel M."/>
            <person name="Hughes G.M."/>
            <person name="Lavrichenko K."/>
            <person name="Devanna P."/>
            <person name="Winkler S."/>
            <person name="Jermiin L.S."/>
            <person name="Skirmuntt E.C."/>
            <person name="Katzourakis A."/>
            <person name="Burkitt-Gray L."/>
            <person name="Ray D.A."/>
            <person name="Sullivan K.A.M."/>
            <person name="Roscito J.G."/>
            <person name="Kirilenko B.M."/>
            <person name="Davalos L.M."/>
            <person name="Corthals A.P."/>
            <person name="Power M.L."/>
            <person name="Jones G."/>
            <person name="Ransome R.D."/>
            <person name="Dechmann D.K.N."/>
            <person name="Locatelli A.G."/>
            <person name="Puechmaille S.J."/>
            <person name="Fedrigo O."/>
            <person name="Jarvis E.D."/>
            <person name="Hiller M."/>
            <person name="Vernes S.C."/>
            <person name="Myers E.W."/>
            <person name="Teeling E.C."/>
        </authorList>
    </citation>
    <scope>NUCLEOTIDE SEQUENCE [LARGE SCALE GENOMIC DNA]</scope>
    <source>
        <strain evidence="1">MMolMol1</strain>
        <tissue evidence="1">Muscle</tissue>
    </source>
</reference>
<name>A0A7J8I4A2_MOLMO</name>
<keyword evidence="1" id="KW-0808">Transferase</keyword>
<accession>A0A7J8I4A2</accession>
<keyword evidence="1" id="KW-0418">Kinase</keyword>
<dbReference type="Proteomes" id="UP000550707">
    <property type="component" value="Unassembled WGS sequence"/>
</dbReference>
<sequence>MLVYKLILLREYHLLIFYIMSILPEMDLLKNSYQN</sequence>
<proteinExistence type="predicted"/>
<organism evidence="1 2">
    <name type="scientific">Molossus molossus</name>
    <name type="common">Pallas' mastiff bat</name>
    <name type="synonym">Vespertilio molossus</name>
    <dbReference type="NCBI Taxonomy" id="27622"/>
    <lineage>
        <taxon>Eukaryota</taxon>
        <taxon>Metazoa</taxon>
        <taxon>Chordata</taxon>
        <taxon>Craniata</taxon>
        <taxon>Vertebrata</taxon>
        <taxon>Euteleostomi</taxon>
        <taxon>Mammalia</taxon>
        <taxon>Eutheria</taxon>
        <taxon>Laurasiatheria</taxon>
        <taxon>Chiroptera</taxon>
        <taxon>Yangochiroptera</taxon>
        <taxon>Molossidae</taxon>
        <taxon>Molossus</taxon>
    </lineage>
</organism>
<protein>
    <submittedName>
        <fullName evidence="1">Cyclin dependent kinase like 3</fullName>
    </submittedName>
</protein>
<dbReference type="EMBL" id="JACASF010000004">
    <property type="protein sequence ID" value="KAF6479423.1"/>
    <property type="molecule type" value="Genomic_DNA"/>
</dbReference>
<keyword evidence="2" id="KW-1185">Reference proteome</keyword>
<evidence type="ECO:0000313" key="2">
    <source>
        <dbReference type="Proteomes" id="UP000550707"/>
    </source>
</evidence>
<dbReference type="AlphaFoldDB" id="A0A7J8I4A2"/>
<gene>
    <name evidence="1" type="ORF">HJG59_002597</name>
</gene>
<evidence type="ECO:0000313" key="1">
    <source>
        <dbReference type="EMBL" id="KAF6479423.1"/>
    </source>
</evidence>
<dbReference type="GO" id="GO:0016301">
    <property type="term" value="F:kinase activity"/>
    <property type="evidence" value="ECO:0007669"/>
    <property type="project" value="UniProtKB-KW"/>
</dbReference>
<comment type="caution">
    <text evidence="1">The sequence shown here is derived from an EMBL/GenBank/DDBJ whole genome shotgun (WGS) entry which is preliminary data.</text>
</comment>